<protein>
    <submittedName>
        <fullName evidence="2">Uncharacterized protein</fullName>
    </submittedName>
</protein>
<dbReference type="AlphaFoldDB" id="A0A398DSF6"/>
<organism evidence="2 3">
    <name type="scientific">Candidatus Cryosericum septentrionale</name>
    <dbReference type="NCBI Taxonomy" id="2290913"/>
    <lineage>
        <taxon>Bacteria</taxon>
        <taxon>Pseudomonadati</taxon>
        <taxon>Caldisericota/Cryosericota group</taxon>
        <taxon>Candidatus Cryosericota</taxon>
        <taxon>Candidatus Cryosericia</taxon>
        <taxon>Candidatus Cryosericales</taxon>
        <taxon>Candidatus Cryosericaceae</taxon>
        <taxon>Candidatus Cryosericum</taxon>
    </lineage>
</organism>
<dbReference type="EMBL" id="QXIY01000015">
    <property type="protein sequence ID" value="RIE17073.1"/>
    <property type="molecule type" value="Genomic_DNA"/>
</dbReference>
<proteinExistence type="predicted"/>
<evidence type="ECO:0000313" key="2">
    <source>
        <dbReference type="EMBL" id="RIE17073.1"/>
    </source>
</evidence>
<keyword evidence="1" id="KW-1133">Transmembrane helix</keyword>
<gene>
    <name evidence="2" type="ORF">SMC1_03730</name>
</gene>
<dbReference type="RefSeq" id="WP_119085458.1">
    <property type="nucleotide sequence ID" value="NZ_QXIY01000015.1"/>
</dbReference>
<dbReference type="Proteomes" id="UP000266113">
    <property type="component" value="Unassembled WGS sequence"/>
</dbReference>
<keyword evidence="3" id="KW-1185">Reference proteome</keyword>
<evidence type="ECO:0000313" key="3">
    <source>
        <dbReference type="Proteomes" id="UP000266113"/>
    </source>
</evidence>
<dbReference type="OrthoDB" id="9812489at2"/>
<keyword evidence="1" id="KW-0472">Membrane</keyword>
<reference evidence="2 3" key="1">
    <citation type="submission" date="2018-09" db="EMBL/GenBank/DDBJ databases">
        <title>Discovery and Ecogenomic Context for Candidatus Cryosericales, a Global Caldiserica Order Active in Thawing Permafrost.</title>
        <authorList>
            <person name="Martinez M.A."/>
            <person name="Woodcroft B.J."/>
            <person name="Ignacio Espinoza J.C."/>
            <person name="Zayed A."/>
            <person name="Singleton C.M."/>
            <person name="Boyd J."/>
            <person name="Li Y.-F."/>
            <person name="Purvine S."/>
            <person name="Maughan H."/>
            <person name="Hodgkins S.B."/>
            <person name="Anderson D."/>
            <person name="Sederholm M."/>
            <person name="Temperton B."/>
            <person name="Saleska S.R."/>
            <person name="Tyson G.W."/>
            <person name="Rich V.I."/>
        </authorList>
    </citation>
    <scope>NUCLEOTIDE SEQUENCE [LARGE SCALE GENOMIC DNA]</scope>
    <source>
        <strain evidence="2 3">SMC1</strain>
    </source>
</reference>
<name>A0A398DSF6_9BACT</name>
<accession>A0A398DSF6</accession>
<sequence length="295" mass="32561">MLTQEELERILRSANWNEIDPAPDDKWKEKSEQRLIKRLERLQTHWRHVRIWRGVCCSAVAVTLVIGWFVGTAPLRTAIHATAQLSPSVRLLQETQKETPIPDATELLLHQMWNKLIVLVTPGARSAVVTDARWDSATGLVRAEVRGVDGYILVDPHSASVVGVVGMKTPADASVQESSMPLFVRLELARQLAMADPMVQTTGRRAVAVSSLAVYHLESTNRASSYPTSEKQQRIPPGTLVAVLLQKSSETSPDLIAIVDTNERRVVQVINSARLKGLVVSNLIGTYVVIDNDGN</sequence>
<keyword evidence="1" id="KW-0812">Transmembrane</keyword>
<comment type="caution">
    <text evidence="2">The sequence shown here is derived from an EMBL/GenBank/DDBJ whole genome shotgun (WGS) entry which is preliminary data.</text>
</comment>
<evidence type="ECO:0000256" key="1">
    <source>
        <dbReference type="SAM" id="Phobius"/>
    </source>
</evidence>
<feature type="transmembrane region" description="Helical" evidence="1">
    <location>
        <begin position="51"/>
        <end position="70"/>
    </location>
</feature>